<gene>
    <name evidence="4" type="ORF">C476_17527</name>
</gene>
<reference evidence="4 5" key="1">
    <citation type="journal article" date="2014" name="PLoS Genet.">
        <title>Phylogenetically driven sequencing of extremely halophilic archaea reveals strategies for static and dynamic osmo-response.</title>
        <authorList>
            <person name="Becker E.A."/>
            <person name="Seitzer P.M."/>
            <person name="Tritt A."/>
            <person name="Larsen D."/>
            <person name="Krusor M."/>
            <person name="Yao A.I."/>
            <person name="Wu D."/>
            <person name="Madern D."/>
            <person name="Eisen J.A."/>
            <person name="Darling A.E."/>
            <person name="Facciotti M.T."/>
        </authorList>
    </citation>
    <scope>NUCLEOTIDE SEQUENCE [LARGE SCALE GENOMIC DNA]</scope>
    <source>
        <strain evidence="4 5">JCM 13563</strain>
    </source>
</reference>
<name>M0BZH6_9EURY</name>
<feature type="domain" description="Metallo-beta-lactamase" evidence="3">
    <location>
        <begin position="12"/>
        <end position="251"/>
    </location>
</feature>
<dbReference type="SMART" id="SM00849">
    <property type="entry name" value="Lactamase_B"/>
    <property type="match status" value="1"/>
</dbReference>
<dbReference type="eggNOG" id="arCOG00497">
    <property type="taxonomic scope" value="Archaea"/>
</dbReference>
<dbReference type="OrthoDB" id="28313at2157"/>
<keyword evidence="1" id="KW-0378">Hydrolase</keyword>
<feature type="region of interest" description="Disordered" evidence="2">
    <location>
        <begin position="125"/>
        <end position="148"/>
    </location>
</feature>
<feature type="compositionally biased region" description="Basic and acidic residues" evidence="2">
    <location>
        <begin position="138"/>
        <end position="148"/>
    </location>
</feature>
<keyword evidence="5" id="KW-1185">Reference proteome</keyword>
<evidence type="ECO:0000256" key="1">
    <source>
        <dbReference type="ARBA" id="ARBA00022801"/>
    </source>
</evidence>
<dbReference type="SUPFAM" id="SSF56281">
    <property type="entry name" value="Metallo-hydrolase/oxidoreductase"/>
    <property type="match status" value="1"/>
</dbReference>
<accession>M0BZH6</accession>
<dbReference type="Pfam" id="PF12706">
    <property type="entry name" value="Lactamase_B_2"/>
    <property type="match status" value="1"/>
</dbReference>
<dbReference type="GO" id="GO:0016787">
    <property type="term" value="F:hydrolase activity"/>
    <property type="evidence" value="ECO:0007669"/>
    <property type="project" value="UniProtKB-KW"/>
</dbReference>
<dbReference type="PANTHER" id="PTHR43546:SF9">
    <property type="entry name" value="L-ASCORBATE-6-PHOSPHATE LACTONASE ULAG-RELATED"/>
    <property type="match status" value="1"/>
</dbReference>
<comment type="caution">
    <text evidence="4">The sequence shown here is derived from an EMBL/GenBank/DDBJ whole genome shotgun (WGS) entry which is preliminary data.</text>
</comment>
<dbReference type="EMBL" id="AOIT01000088">
    <property type="protein sequence ID" value="ELZ15833.1"/>
    <property type="molecule type" value="Genomic_DNA"/>
</dbReference>
<dbReference type="AlphaFoldDB" id="M0BZH6"/>
<dbReference type="RefSeq" id="WP_008015317.1">
    <property type="nucleotide sequence ID" value="NZ_AOIT01000088.1"/>
</dbReference>
<evidence type="ECO:0000256" key="2">
    <source>
        <dbReference type="SAM" id="MobiDB-lite"/>
    </source>
</evidence>
<protein>
    <submittedName>
        <fullName evidence="4">Beta-lactamase</fullName>
    </submittedName>
</protein>
<dbReference type="InterPro" id="IPR001279">
    <property type="entry name" value="Metallo-B-lactamas"/>
</dbReference>
<evidence type="ECO:0000313" key="4">
    <source>
        <dbReference type="EMBL" id="ELZ15833.1"/>
    </source>
</evidence>
<organism evidence="4 5">
    <name type="scientific">Natrinema limicola JCM 13563</name>
    <dbReference type="NCBI Taxonomy" id="1230457"/>
    <lineage>
        <taxon>Archaea</taxon>
        <taxon>Methanobacteriati</taxon>
        <taxon>Methanobacteriota</taxon>
        <taxon>Stenosarchaea group</taxon>
        <taxon>Halobacteria</taxon>
        <taxon>Halobacteriales</taxon>
        <taxon>Natrialbaceae</taxon>
        <taxon>Natrinema</taxon>
    </lineage>
</organism>
<sequence>MATTTNASVQLIRNATILADVGDTTFLVDPMFTPQGEMPTITDNPVVPDFLTTANQDRNPLVPLPDIDLSYDAVVVTHRHPDHWDEAAKEELDADVPLFCQPEEADAFTDEGFTDVRPVDDKTSFGDITIHRTPGRHGHGELAEGVRPVDDKTSFGDITIHRTPGRHGHGELAEGMGPVSGFVFEADETIYVAGDTIWYEPVEKTLDRFDPDMIVLNGGEAQFEQGDPITMGIEDISAVRDTTDATVVVVHMEAINHCLLTRDELRSATERVHVPEDGKQISL</sequence>
<dbReference type="InterPro" id="IPR036866">
    <property type="entry name" value="RibonucZ/Hydroxyglut_hydro"/>
</dbReference>
<dbReference type="Proteomes" id="UP000011615">
    <property type="component" value="Unassembled WGS sequence"/>
</dbReference>
<dbReference type="PATRIC" id="fig|1230457.4.peg.3468"/>
<proteinExistence type="predicted"/>
<dbReference type="PANTHER" id="PTHR43546">
    <property type="entry name" value="UPF0173 METAL-DEPENDENT HYDROLASE MJ1163-RELATED"/>
    <property type="match status" value="1"/>
</dbReference>
<dbReference type="InterPro" id="IPR050114">
    <property type="entry name" value="UPF0173_UPF0282_UlaG_hydrolase"/>
</dbReference>
<evidence type="ECO:0000259" key="3">
    <source>
        <dbReference type="SMART" id="SM00849"/>
    </source>
</evidence>
<evidence type="ECO:0000313" key="5">
    <source>
        <dbReference type="Proteomes" id="UP000011615"/>
    </source>
</evidence>
<dbReference type="Gene3D" id="3.60.15.10">
    <property type="entry name" value="Ribonuclease Z/Hydroxyacylglutathione hydrolase-like"/>
    <property type="match status" value="2"/>
</dbReference>